<evidence type="ECO:0000313" key="2">
    <source>
        <dbReference type="Proteomes" id="UP000196710"/>
    </source>
</evidence>
<reference evidence="2" key="1">
    <citation type="submission" date="2017-05" db="EMBL/GenBank/DDBJ databases">
        <title>Improved OligoMM genomes.</title>
        <authorList>
            <person name="Garzetti D."/>
        </authorList>
    </citation>
    <scope>NUCLEOTIDE SEQUENCE [LARGE SCALE GENOMIC DNA]</scope>
    <source>
        <strain evidence="2">KB18</strain>
    </source>
</reference>
<organism evidence="1 2">
    <name type="scientific">Acutalibacter muris</name>
    <dbReference type="NCBI Taxonomy" id="1796620"/>
    <lineage>
        <taxon>Bacteria</taxon>
        <taxon>Bacillati</taxon>
        <taxon>Bacillota</taxon>
        <taxon>Clostridia</taxon>
        <taxon>Eubacteriales</taxon>
        <taxon>Acutalibacteraceae</taxon>
        <taxon>Acutalibacter</taxon>
    </lineage>
</organism>
<dbReference type="EMBL" id="CP021422">
    <property type="protein sequence ID" value="ASB41045.1"/>
    <property type="molecule type" value="Genomic_DNA"/>
</dbReference>
<name>A0ABM6L792_9FIRM</name>
<gene>
    <name evidence="1" type="ORF">ADH66_10515</name>
</gene>
<keyword evidence="2" id="KW-1185">Reference proteome</keyword>
<protein>
    <submittedName>
        <fullName evidence="1">Uncharacterized protein</fullName>
    </submittedName>
</protein>
<sequence>MQLMAGHSFQVKLRHGGSWHRDDAALDKGEDDNTRAMICGLAVALSHRRSLSKNFFPILYTTYFSLLLKVFKNR</sequence>
<proteinExistence type="predicted"/>
<evidence type="ECO:0000313" key="1">
    <source>
        <dbReference type="EMBL" id="ASB41045.1"/>
    </source>
</evidence>
<accession>A0ABM6L792</accession>
<dbReference type="Proteomes" id="UP000196710">
    <property type="component" value="Chromosome"/>
</dbReference>